<dbReference type="Proteomes" id="UP000031876">
    <property type="component" value="Chromosome"/>
</dbReference>
<dbReference type="SUPFAM" id="SSF52540">
    <property type="entry name" value="P-loop containing nucleoside triphosphate hydrolases"/>
    <property type="match status" value="1"/>
</dbReference>
<keyword evidence="2" id="KW-0547">Nucleotide-binding</keyword>
<evidence type="ECO:0000313" key="8">
    <source>
        <dbReference type="Proteomes" id="UP000501107"/>
    </source>
</evidence>
<dbReference type="CDD" id="cd03230">
    <property type="entry name" value="ABC_DR_subfamily_A"/>
    <property type="match status" value="1"/>
</dbReference>
<keyword evidence="3 6" id="KW-0067">ATP-binding</keyword>
<dbReference type="Proteomes" id="UP000501107">
    <property type="component" value="Chromosome"/>
</dbReference>
<dbReference type="InterPro" id="IPR051782">
    <property type="entry name" value="ABC_Transporter_VariousFunc"/>
</dbReference>
<proteinExistence type="predicted"/>
<dbReference type="InterPro" id="IPR003439">
    <property type="entry name" value="ABC_transporter-like_ATP-bd"/>
</dbReference>
<dbReference type="KEGG" id="btw:BF38_512"/>
<gene>
    <name evidence="5" type="ORF">BF38_512</name>
    <name evidence="6" type="ORF">FOC89_10320</name>
</gene>
<dbReference type="Gene3D" id="3.40.50.300">
    <property type="entry name" value="P-loop containing nucleotide triphosphate hydrolases"/>
    <property type="match status" value="1"/>
</dbReference>
<evidence type="ECO:0000313" key="5">
    <source>
        <dbReference type="EMBL" id="AJG76912.1"/>
    </source>
</evidence>
<dbReference type="PROSITE" id="PS50893">
    <property type="entry name" value="ABC_TRANSPORTER_2"/>
    <property type="match status" value="1"/>
</dbReference>
<dbReference type="RefSeq" id="WP_000959725.1">
    <property type="nucleotide sequence ID" value="NZ_CP009335.1"/>
</dbReference>
<evidence type="ECO:0000256" key="3">
    <source>
        <dbReference type="ARBA" id="ARBA00022840"/>
    </source>
</evidence>
<evidence type="ECO:0000256" key="2">
    <source>
        <dbReference type="ARBA" id="ARBA00022741"/>
    </source>
</evidence>
<dbReference type="GO" id="GO:0016887">
    <property type="term" value="F:ATP hydrolysis activity"/>
    <property type="evidence" value="ECO:0007669"/>
    <property type="project" value="InterPro"/>
</dbReference>
<evidence type="ECO:0000313" key="7">
    <source>
        <dbReference type="Proteomes" id="UP000031876"/>
    </source>
</evidence>
<dbReference type="InterPro" id="IPR027417">
    <property type="entry name" value="P-loop_NTPase"/>
</dbReference>
<name>A0A0B5NTZ3_BACTU</name>
<keyword evidence="1" id="KW-0813">Transport</keyword>
<organism evidence="6 8">
    <name type="scientific">Bacillus thuringiensis</name>
    <dbReference type="NCBI Taxonomy" id="1428"/>
    <lineage>
        <taxon>Bacteria</taxon>
        <taxon>Bacillati</taxon>
        <taxon>Bacillota</taxon>
        <taxon>Bacilli</taxon>
        <taxon>Bacillales</taxon>
        <taxon>Bacillaceae</taxon>
        <taxon>Bacillus</taxon>
        <taxon>Bacillus cereus group</taxon>
    </lineage>
</organism>
<feature type="domain" description="ABC transporter" evidence="4">
    <location>
        <begin position="3"/>
        <end position="223"/>
    </location>
</feature>
<accession>A0A0B5NTZ3</accession>
<evidence type="ECO:0000256" key="1">
    <source>
        <dbReference type="ARBA" id="ARBA00022448"/>
    </source>
</evidence>
<dbReference type="PANTHER" id="PTHR42939:SF1">
    <property type="entry name" value="ABC TRANSPORTER ATP-BINDING PROTEIN ALBC-RELATED"/>
    <property type="match status" value="1"/>
</dbReference>
<dbReference type="SMART" id="SM00382">
    <property type="entry name" value="AAA"/>
    <property type="match status" value="1"/>
</dbReference>
<sequence length="277" mass="31244">MLVELRGIQKKYGKSLILDNIDLSIPEGEALAIIGGNGTGKSTLLKIIAGFISPTAGTIQRKEHIQIGYVPEHFPEGIRFTLEDYLYHLGHIHGLSTKYVKDKIPMLLESFHLHHARHSVVRNFSKGMKQKTGIMQALLTDVHLLILDEPLSGLDPNSQQELEHILLSLKQQGISILFTCHEKQLLENFADRIVTLANYTIAENISAQKAAEQVYIEAIVHDTFSAIELRKQLGFIHVAHNSNQNLIQLHIEKEYTNDILQFLLHKKASITLLQPNF</sequence>
<evidence type="ECO:0000259" key="4">
    <source>
        <dbReference type="PROSITE" id="PS50893"/>
    </source>
</evidence>
<dbReference type="FunFam" id="3.40.50.300:FF:002619">
    <property type="entry name" value="ABC transporter ATP-binding protein"/>
    <property type="match status" value="1"/>
</dbReference>
<reference evidence="5 7" key="1">
    <citation type="journal article" date="2015" name="Genome Announc.">
        <title>Complete genome sequences for 35 biothreat assay-relevant bacillus species.</title>
        <authorList>
            <person name="Johnson S.L."/>
            <person name="Daligault H.E."/>
            <person name="Davenport K.W."/>
            <person name="Jaissle J."/>
            <person name="Frey K.G."/>
            <person name="Ladner J.T."/>
            <person name="Broomall S.M."/>
            <person name="Bishop-Lilly K.A."/>
            <person name="Bruce D.C."/>
            <person name="Gibbons H.S."/>
            <person name="Coyne S.R."/>
            <person name="Lo C.C."/>
            <person name="Meincke L."/>
            <person name="Munk A.C."/>
            <person name="Koroleva G.I."/>
            <person name="Rosenzweig C.N."/>
            <person name="Palacios G.F."/>
            <person name="Redden C.L."/>
            <person name="Minogue T.D."/>
            <person name="Chain P.S."/>
        </authorList>
    </citation>
    <scope>NUCLEOTIDE SEQUENCE [LARGE SCALE GENOMIC DNA]</scope>
    <source>
        <strain evidence="5 7">HD1011</strain>
    </source>
</reference>
<dbReference type="Pfam" id="PF00005">
    <property type="entry name" value="ABC_tran"/>
    <property type="match status" value="1"/>
</dbReference>
<dbReference type="AlphaFoldDB" id="A0A0B5NTZ3"/>
<reference evidence="6 8" key="2">
    <citation type="submission" date="2020-05" db="EMBL/GenBank/DDBJ databases">
        <title>FDA dAtabase for Regulatory Grade micrObial Sequences (FDA-ARGOS): Supporting development and validation of Infectious Disease Dx tests.</title>
        <authorList>
            <person name="Nelson B."/>
            <person name="Plummer A."/>
            <person name="Tallon L."/>
            <person name="Sadzewicz L."/>
            <person name="Zhao X."/>
            <person name="Vavikolanu K."/>
            <person name="Mehta A."/>
            <person name="Aluvathingal J."/>
            <person name="Nadendla S."/>
            <person name="Myers T."/>
            <person name="Yan Y."/>
            <person name="Sichtig H."/>
        </authorList>
    </citation>
    <scope>NUCLEOTIDE SEQUENCE [LARGE SCALE GENOMIC DNA]</scope>
    <source>
        <strain evidence="6 8">FDAARGOS_795</strain>
    </source>
</reference>
<dbReference type="PANTHER" id="PTHR42939">
    <property type="entry name" value="ABC TRANSPORTER ATP-BINDING PROTEIN ALBC-RELATED"/>
    <property type="match status" value="1"/>
</dbReference>
<dbReference type="GO" id="GO:0005524">
    <property type="term" value="F:ATP binding"/>
    <property type="evidence" value="ECO:0007669"/>
    <property type="project" value="UniProtKB-KW"/>
</dbReference>
<evidence type="ECO:0000313" key="6">
    <source>
        <dbReference type="EMBL" id="QKH24392.1"/>
    </source>
</evidence>
<protein>
    <submittedName>
        <fullName evidence="6">ABC transporter ATP-binding protein</fullName>
    </submittedName>
    <submittedName>
        <fullName evidence="5">ABC transporter family protein</fullName>
    </submittedName>
</protein>
<dbReference type="EMBL" id="CP053980">
    <property type="protein sequence ID" value="QKH24392.1"/>
    <property type="molecule type" value="Genomic_DNA"/>
</dbReference>
<dbReference type="EMBL" id="CP009335">
    <property type="protein sequence ID" value="AJG76912.1"/>
    <property type="molecule type" value="Genomic_DNA"/>
</dbReference>
<dbReference type="InterPro" id="IPR003593">
    <property type="entry name" value="AAA+_ATPase"/>
</dbReference>